<proteinExistence type="predicted"/>
<evidence type="ECO:0000313" key="1">
    <source>
        <dbReference type="EMBL" id="CAB4130695.1"/>
    </source>
</evidence>
<name>A0A6J5L9Q9_9CAUD</name>
<reference evidence="1" key="1">
    <citation type="submission" date="2020-04" db="EMBL/GenBank/DDBJ databases">
        <authorList>
            <person name="Chiriac C."/>
            <person name="Salcher M."/>
            <person name="Ghai R."/>
            <person name="Kavagutti S V."/>
        </authorList>
    </citation>
    <scope>NUCLEOTIDE SEQUENCE</scope>
</reference>
<organism evidence="1">
    <name type="scientific">uncultured Caudovirales phage</name>
    <dbReference type="NCBI Taxonomy" id="2100421"/>
    <lineage>
        <taxon>Viruses</taxon>
        <taxon>Duplodnaviria</taxon>
        <taxon>Heunggongvirae</taxon>
        <taxon>Uroviricota</taxon>
        <taxon>Caudoviricetes</taxon>
        <taxon>Peduoviridae</taxon>
        <taxon>Maltschvirus</taxon>
        <taxon>Maltschvirus maltsch</taxon>
    </lineage>
</organism>
<dbReference type="SUPFAM" id="SSF53448">
    <property type="entry name" value="Nucleotide-diphospho-sugar transferases"/>
    <property type="match status" value="1"/>
</dbReference>
<dbReference type="InterPro" id="IPR029044">
    <property type="entry name" value="Nucleotide-diphossugar_trans"/>
</dbReference>
<gene>
    <name evidence="1" type="ORF">UFOVP127_14</name>
</gene>
<protein>
    <submittedName>
        <fullName evidence="1">Uncharacterized protein</fullName>
    </submittedName>
</protein>
<dbReference type="EMBL" id="LR796249">
    <property type="protein sequence ID" value="CAB4130695.1"/>
    <property type="molecule type" value="Genomic_DNA"/>
</dbReference>
<dbReference type="Gene3D" id="3.90.550.10">
    <property type="entry name" value="Spore Coat Polysaccharide Biosynthesis Protein SpsA, Chain A"/>
    <property type="match status" value="1"/>
</dbReference>
<sequence>MTIWHKVIERKAMLVLIDDKTKQALLQAFDEIQQPRTPFALEKLVVGNRFTAEQQYAQCVLEMSIAYDNLRLAQLGCQKKELEMQELPNTPVGKIDRGIKEIELEQTGRAMLGATREFAFLFDMWKRFPKRYTRDELNAASPREYQLQLQTQALHDKEATGRIGVSNLEGLRQIGMNSESLELLPSAVTQGVSSDQVEQRYLAEGKCRILIGIPSEKKLEDGAKCIEGLVYPAGAEVKLFNNYGNPVAAAYNFIAQEALNDDADLLITIEDDTFPQPDALVRLVDFVRKNPRTAIGAWYPKREEYRQGVHIIVGKNERGPLHDDGEIHEVYTLAMGCSVYPVQMFREIQRPWFKTSPQLTQDSYFSQLAREAGWKLLVDTSIKCRHIDRDTGKVYE</sequence>
<accession>A0A6J5L9Q9</accession>